<dbReference type="Proteomes" id="UP000250443">
    <property type="component" value="Unassembled WGS sequence"/>
</dbReference>
<evidence type="ECO:0000313" key="1">
    <source>
        <dbReference type="EMBL" id="SPZ00162.1"/>
    </source>
</evidence>
<organism evidence="1 2">
    <name type="scientific">Pseudomonas luteola</name>
    <dbReference type="NCBI Taxonomy" id="47886"/>
    <lineage>
        <taxon>Bacteria</taxon>
        <taxon>Pseudomonadati</taxon>
        <taxon>Pseudomonadota</taxon>
        <taxon>Gammaproteobacteria</taxon>
        <taxon>Pseudomonadales</taxon>
        <taxon>Pseudomonadaceae</taxon>
        <taxon>Pseudomonas</taxon>
    </lineage>
</organism>
<evidence type="ECO:0000313" key="2">
    <source>
        <dbReference type="Proteomes" id="UP000250443"/>
    </source>
</evidence>
<reference evidence="1 2" key="1">
    <citation type="submission" date="2018-06" db="EMBL/GenBank/DDBJ databases">
        <authorList>
            <consortium name="Pathogen Informatics"/>
            <person name="Doyle S."/>
        </authorList>
    </citation>
    <scope>NUCLEOTIDE SEQUENCE [LARGE SCALE GENOMIC DNA]</scope>
    <source>
        <strain evidence="1 2">NCTC11842</strain>
    </source>
</reference>
<protein>
    <submittedName>
        <fullName evidence="1">Uncharacterized protein</fullName>
    </submittedName>
</protein>
<dbReference type="AlphaFoldDB" id="A0A2X2BUU9"/>
<gene>
    <name evidence="1" type="ORF">NCTC11842_00307</name>
</gene>
<proteinExistence type="predicted"/>
<name>A0A2X2BUU9_PSELU</name>
<sequence length="30" mass="3527">MSDYSEYYKISENTIGLYLYSDFVNDLGLL</sequence>
<accession>A0A2X2BUU9</accession>
<dbReference type="EMBL" id="UAUF01000002">
    <property type="protein sequence ID" value="SPZ00162.1"/>
    <property type="molecule type" value="Genomic_DNA"/>
</dbReference>